<dbReference type="Proteomes" id="UP001163223">
    <property type="component" value="Chromosome"/>
</dbReference>
<sequence>MTDIDPGFDCRSCGACCAYSADWPRFSTESDEALDAIPPELVSADLSGMRCENERCAALDGTLGEAVSCRIYALRPEVCHTCLPGDPECTMARAARGWAPVAA</sequence>
<evidence type="ECO:0000313" key="2">
    <source>
        <dbReference type="Proteomes" id="UP001163223"/>
    </source>
</evidence>
<evidence type="ECO:0000313" key="1">
    <source>
        <dbReference type="EMBL" id="WAJ29734.1"/>
    </source>
</evidence>
<organism evidence="1 2">
    <name type="scientific">Antarcticirhabdus aurantiaca</name>
    <dbReference type="NCBI Taxonomy" id="2606717"/>
    <lineage>
        <taxon>Bacteria</taxon>
        <taxon>Pseudomonadati</taxon>
        <taxon>Pseudomonadota</taxon>
        <taxon>Alphaproteobacteria</taxon>
        <taxon>Hyphomicrobiales</taxon>
        <taxon>Aurantimonadaceae</taxon>
        <taxon>Antarcticirhabdus</taxon>
    </lineage>
</organism>
<accession>A0ACD4NSI1</accession>
<reference evidence="1" key="1">
    <citation type="submission" date="2022-11" db="EMBL/GenBank/DDBJ databases">
        <title>beta-Carotene-producing bacterium, Jeongeuplla avenae sp. nov., alleviates the salt stress of Arabidopsis seedlings.</title>
        <authorList>
            <person name="Jiang L."/>
            <person name="Lee J."/>
        </authorList>
    </citation>
    <scope>NUCLEOTIDE SEQUENCE</scope>
    <source>
        <strain evidence="1">DY_R2A_6</strain>
    </source>
</reference>
<protein>
    <submittedName>
        <fullName evidence="1">YkgJ family cysteine cluster protein</fullName>
    </submittedName>
</protein>
<name>A0ACD4NSI1_9HYPH</name>
<keyword evidence="2" id="KW-1185">Reference proteome</keyword>
<gene>
    <name evidence="1" type="ORF">OXU80_05795</name>
</gene>
<dbReference type="EMBL" id="CP113520">
    <property type="protein sequence ID" value="WAJ29734.1"/>
    <property type="molecule type" value="Genomic_DNA"/>
</dbReference>
<proteinExistence type="predicted"/>